<dbReference type="PROSITE" id="PS01068">
    <property type="entry name" value="OMPA_1"/>
    <property type="match status" value="1"/>
</dbReference>
<dbReference type="PROSITE" id="PS51257">
    <property type="entry name" value="PROKAR_LIPOPROTEIN"/>
    <property type="match status" value="1"/>
</dbReference>
<evidence type="ECO:0000256" key="3">
    <source>
        <dbReference type="ARBA" id="ARBA00023237"/>
    </source>
</evidence>
<organism evidence="8 9">
    <name type="scientific">Ursidibacter maritimus</name>
    <dbReference type="NCBI Taxonomy" id="1331689"/>
    <lineage>
        <taxon>Bacteria</taxon>
        <taxon>Pseudomonadati</taxon>
        <taxon>Pseudomonadota</taxon>
        <taxon>Gammaproteobacteria</taxon>
        <taxon>Pasteurellales</taxon>
        <taxon>Pasteurellaceae</taxon>
        <taxon>Ursidibacter</taxon>
    </lineage>
</organism>
<evidence type="ECO:0000313" key="8">
    <source>
        <dbReference type="EMBL" id="MBV6546588.1"/>
    </source>
</evidence>
<protein>
    <submittedName>
        <fullName evidence="8">OmpA family protein</fullName>
    </submittedName>
</protein>
<dbReference type="Pfam" id="PF00691">
    <property type="entry name" value="OmpA"/>
    <property type="match status" value="1"/>
</dbReference>
<name>A0A949SZG1_9PAST</name>
<dbReference type="InterPro" id="IPR006664">
    <property type="entry name" value="OMP_bac"/>
</dbReference>
<dbReference type="EMBL" id="JABUMC010000008">
    <property type="protein sequence ID" value="MBV6546588.1"/>
    <property type="molecule type" value="Genomic_DNA"/>
</dbReference>
<dbReference type="PRINTS" id="PR01021">
    <property type="entry name" value="OMPADOMAIN"/>
</dbReference>
<dbReference type="InterPro" id="IPR006665">
    <property type="entry name" value="OmpA-like"/>
</dbReference>
<dbReference type="CDD" id="cd07185">
    <property type="entry name" value="OmpA_C-like"/>
    <property type="match status" value="1"/>
</dbReference>
<gene>
    <name evidence="7" type="ORF">HT657_06625</name>
    <name evidence="8" type="ORF">HT672_04705</name>
</gene>
<dbReference type="GeneID" id="65549292"/>
<dbReference type="SUPFAM" id="SSF103088">
    <property type="entry name" value="OmpA-like"/>
    <property type="match status" value="1"/>
</dbReference>
<feature type="chain" id="PRO_5036886651" evidence="5">
    <location>
        <begin position="22"/>
        <end position="142"/>
    </location>
</feature>
<evidence type="ECO:0000259" key="6">
    <source>
        <dbReference type="PROSITE" id="PS51123"/>
    </source>
</evidence>
<evidence type="ECO:0000313" key="9">
    <source>
        <dbReference type="Proteomes" id="UP000732858"/>
    </source>
</evidence>
<proteinExistence type="predicted"/>
<dbReference type="PRINTS" id="PR01023">
    <property type="entry name" value="NAFLGMOTY"/>
</dbReference>
<evidence type="ECO:0000256" key="1">
    <source>
        <dbReference type="ARBA" id="ARBA00004442"/>
    </source>
</evidence>
<reference evidence="8 10" key="1">
    <citation type="journal article" date="2021" name="Mol. Ecol.">
        <title>Polar bear-adapted Ursidibacter maritimus are remarkably conserved after generations in captivity.</title>
        <authorList>
            <person name="Espinosa-Gongora C."/>
            <person name="Hansen M.J."/>
            <person name="Bertelsen M.F."/>
            <person name="Bojesen A.M."/>
        </authorList>
    </citation>
    <scope>NUCLEOTIDE SEQUENCE</scope>
    <source>
        <strain evidence="8">Pb43105x</strain>
        <strain evidence="7 10">Pb43106</strain>
    </source>
</reference>
<keyword evidence="5" id="KW-0732">Signal</keyword>
<comment type="caution">
    <text evidence="8">The sequence shown here is derived from an EMBL/GenBank/DDBJ whole genome shotgun (WGS) entry which is preliminary data.</text>
</comment>
<keyword evidence="10" id="KW-1185">Reference proteome</keyword>
<evidence type="ECO:0000256" key="2">
    <source>
        <dbReference type="ARBA" id="ARBA00023136"/>
    </source>
</evidence>
<evidence type="ECO:0000256" key="5">
    <source>
        <dbReference type="SAM" id="SignalP"/>
    </source>
</evidence>
<keyword evidence="3" id="KW-0998">Cell outer membrane</keyword>
<evidence type="ECO:0000256" key="4">
    <source>
        <dbReference type="PROSITE-ProRule" id="PRU00473"/>
    </source>
</evidence>
<dbReference type="AlphaFoldDB" id="A0A949SZG1"/>
<dbReference type="Gene3D" id="3.30.1330.60">
    <property type="entry name" value="OmpA-like domain"/>
    <property type="match status" value="1"/>
</dbReference>
<accession>A0A949SZG1</accession>
<dbReference type="InterPro" id="IPR006690">
    <property type="entry name" value="OMPA-like_CS"/>
</dbReference>
<feature type="domain" description="OmpA-like" evidence="6">
    <location>
        <begin position="20"/>
        <end position="139"/>
    </location>
</feature>
<dbReference type="PROSITE" id="PS51123">
    <property type="entry name" value="OMPA_2"/>
    <property type="match status" value="1"/>
</dbReference>
<dbReference type="InterPro" id="IPR036737">
    <property type="entry name" value="OmpA-like_sf"/>
</dbReference>
<dbReference type="PANTHER" id="PTHR30329">
    <property type="entry name" value="STATOR ELEMENT OF FLAGELLAR MOTOR COMPLEX"/>
    <property type="match status" value="1"/>
</dbReference>
<dbReference type="Proteomes" id="UP001196379">
    <property type="component" value="Unassembled WGS sequence"/>
</dbReference>
<sequence>MKKLILGASIASALMLTGCVAGTTISLPSDTYFATDSATIKPSAQHSIREAAGRIHRNILTINHIIVEGNTDNVGNASYNVQLSQRRAQAVANELSSYGVPSRMISVRGNGEAKPVASNSTQIGRAQNRRVDIIVQGSILLP</sequence>
<evidence type="ECO:0000313" key="10">
    <source>
        <dbReference type="Proteomes" id="UP001196379"/>
    </source>
</evidence>
<feature type="signal peptide" evidence="5">
    <location>
        <begin position="1"/>
        <end position="21"/>
    </location>
</feature>
<dbReference type="InterPro" id="IPR050330">
    <property type="entry name" value="Bact_OuterMem_StrucFunc"/>
</dbReference>
<evidence type="ECO:0000313" key="7">
    <source>
        <dbReference type="EMBL" id="MBV6531807.1"/>
    </source>
</evidence>
<dbReference type="OrthoDB" id="6896077at2"/>
<comment type="subcellular location">
    <subcellularLocation>
        <location evidence="1">Cell outer membrane</location>
    </subcellularLocation>
</comment>
<dbReference type="GO" id="GO:0009279">
    <property type="term" value="C:cell outer membrane"/>
    <property type="evidence" value="ECO:0007669"/>
    <property type="project" value="UniProtKB-SubCell"/>
</dbReference>
<dbReference type="PANTHER" id="PTHR30329:SF21">
    <property type="entry name" value="LIPOPROTEIN YIAD-RELATED"/>
    <property type="match status" value="1"/>
</dbReference>
<dbReference type="EMBL" id="JABULY010000003">
    <property type="protein sequence ID" value="MBV6531807.1"/>
    <property type="molecule type" value="Genomic_DNA"/>
</dbReference>
<dbReference type="Proteomes" id="UP000732858">
    <property type="component" value="Unassembled WGS sequence"/>
</dbReference>
<keyword evidence="2 4" id="KW-0472">Membrane</keyword>
<dbReference type="RefSeq" id="WP_157403406.1">
    <property type="nucleotide sequence ID" value="NZ_JABULY010000003.1"/>
</dbReference>